<keyword evidence="1" id="KW-0812">Transmembrane</keyword>
<dbReference type="AlphaFoldDB" id="A0A0A9CM47"/>
<name>A0A0A9CM47_ARUDO</name>
<feature type="transmembrane region" description="Helical" evidence="1">
    <location>
        <begin position="6"/>
        <end position="30"/>
    </location>
</feature>
<dbReference type="EMBL" id="GBRH01220501">
    <property type="protein sequence ID" value="JAD77394.1"/>
    <property type="molecule type" value="Transcribed_RNA"/>
</dbReference>
<keyword evidence="1" id="KW-0472">Membrane</keyword>
<accession>A0A0A9CM47</accession>
<reference evidence="2" key="1">
    <citation type="submission" date="2014-09" db="EMBL/GenBank/DDBJ databases">
        <authorList>
            <person name="Magalhaes I.L.F."/>
            <person name="Oliveira U."/>
            <person name="Santos F.R."/>
            <person name="Vidigal T.H.D.A."/>
            <person name="Brescovit A.D."/>
            <person name="Santos A.J."/>
        </authorList>
    </citation>
    <scope>NUCLEOTIDE SEQUENCE</scope>
    <source>
        <tissue evidence="2">Shoot tissue taken approximately 20 cm above the soil surface</tissue>
    </source>
</reference>
<proteinExistence type="predicted"/>
<organism evidence="2">
    <name type="scientific">Arundo donax</name>
    <name type="common">Giant reed</name>
    <name type="synonym">Donax arundinaceus</name>
    <dbReference type="NCBI Taxonomy" id="35708"/>
    <lineage>
        <taxon>Eukaryota</taxon>
        <taxon>Viridiplantae</taxon>
        <taxon>Streptophyta</taxon>
        <taxon>Embryophyta</taxon>
        <taxon>Tracheophyta</taxon>
        <taxon>Spermatophyta</taxon>
        <taxon>Magnoliopsida</taxon>
        <taxon>Liliopsida</taxon>
        <taxon>Poales</taxon>
        <taxon>Poaceae</taxon>
        <taxon>PACMAD clade</taxon>
        <taxon>Arundinoideae</taxon>
        <taxon>Arundineae</taxon>
        <taxon>Arundo</taxon>
    </lineage>
</organism>
<evidence type="ECO:0000256" key="1">
    <source>
        <dbReference type="SAM" id="Phobius"/>
    </source>
</evidence>
<keyword evidence="1" id="KW-1133">Transmembrane helix</keyword>
<reference evidence="2" key="2">
    <citation type="journal article" date="2015" name="Data Brief">
        <title>Shoot transcriptome of the giant reed, Arundo donax.</title>
        <authorList>
            <person name="Barrero R.A."/>
            <person name="Guerrero F.D."/>
            <person name="Moolhuijzen P."/>
            <person name="Goolsby J.A."/>
            <person name="Tidwell J."/>
            <person name="Bellgard S.E."/>
            <person name="Bellgard M.I."/>
        </authorList>
    </citation>
    <scope>NUCLEOTIDE SEQUENCE</scope>
    <source>
        <tissue evidence="2">Shoot tissue taken approximately 20 cm above the soil surface</tissue>
    </source>
</reference>
<sequence length="86" mass="9473">MHPCGLSIYTAIVLNSLPLTSHLICLAGGARRRLWRYSSRSLKKTGGADLDSVGKLSIGTGNRWRRALRISHELCSSGHILEMARQ</sequence>
<evidence type="ECO:0000313" key="2">
    <source>
        <dbReference type="EMBL" id="JAD77394.1"/>
    </source>
</evidence>
<protein>
    <submittedName>
        <fullName evidence="2">Uncharacterized protein</fullName>
    </submittedName>
</protein>